<evidence type="ECO:0000313" key="2">
    <source>
        <dbReference type="EMBL" id="CAD5110485.1"/>
    </source>
</evidence>
<keyword evidence="1" id="KW-0812">Transmembrane</keyword>
<evidence type="ECO:0000313" key="3">
    <source>
        <dbReference type="Proteomes" id="UP000583387"/>
    </source>
</evidence>
<feature type="transmembrane region" description="Helical" evidence="1">
    <location>
        <begin position="20"/>
        <end position="53"/>
    </location>
</feature>
<dbReference type="Pfam" id="PF06496">
    <property type="entry name" value="DUF1097"/>
    <property type="match status" value="1"/>
</dbReference>
<feature type="transmembrane region" description="Helical" evidence="1">
    <location>
        <begin position="115"/>
        <end position="134"/>
    </location>
</feature>
<feature type="transmembrane region" description="Helical" evidence="1">
    <location>
        <begin position="91"/>
        <end position="108"/>
    </location>
</feature>
<dbReference type="AlphaFoldDB" id="A0A7U7IBH4"/>
<comment type="caution">
    <text evidence="2">The sequence shown here is derived from an EMBL/GenBank/DDBJ whole genome shotgun (WGS) entry which is preliminary data.</text>
</comment>
<keyword evidence="1" id="KW-1133">Transmembrane helix</keyword>
<proteinExistence type="predicted"/>
<evidence type="ECO:0008006" key="4">
    <source>
        <dbReference type="Google" id="ProtNLM"/>
    </source>
</evidence>
<keyword evidence="3" id="KW-1185">Reference proteome</keyword>
<protein>
    <recommendedName>
        <fullName evidence="4">DUF1097 domain-containing protein</fullName>
    </recommendedName>
</protein>
<reference evidence="2 3" key="1">
    <citation type="submission" date="2020-08" db="EMBL/GenBank/DDBJ databases">
        <authorList>
            <person name="Criscuolo A."/>
        </authorList>
    </citation>
    <scope>NUCLEOTIDE SEQUENCE [LARGE SCALE GENOMIC DNA]</scope>
    <source>
        <strain evidence="2">CIP111764</strain>
    </source>
</reference>
<name>A0A7U7IBH4_9GAMM</name>
<organism evidence="2 3">
    <name type="scientific">Zestomonas carbonaria</name>
    <dbReference type="NCBI Taxonomy" id="2762745"/>
    <lineage>
        <taxon>Bacteria</taxon>
        <taxon>Pseudomonadati</taxon>
        <taxon>Pseudomonadota</taxon>
        <taxon>Gammaproteobacteria</taxon>
        <taxon>Pseudomonadales</taxon>
        <taxon>Pseudomonadaceae</taxon>
        <taxon>Zestomonas</taxon>
    </lineage>
</organism>
<dbReference type="Proteomes" id="UP000583387">
    <property type="component" value="Unassembled WGS sequence"/>
</dbReference>
<dbReference type="EMBL" id="CAJFCI010000089">
    <property type="protein sequence ID" value="CAD5110485.1"/>
    <property type="molecule type" value="Genomic_DNA"/>
</dbReference>
<keyword evidence="1" id="KW-0472">Membrane</keyword>
<accession>A0A7U7IBH4</accession>
<dbReference type="InterPro" id="IPR009476">
    <property type="entry name" value="DUF1097"/>
</dbReference>
<gene>
    <name evidence="2" type="ORF">PSEWESI4_04808</name>
</gene>
<evidence type="ECO:0000256" key="1">
    <source>
        <dbReference type="SAM" id="Phobius"/>
    </source>
</evidence>
<sequence length="169" mass="17496">MSDQLDMPNRSLHSSIRFVAFSAIAAVVAALAAGSSVALSVPVWAMFVGWVAFFTRGVNARDGAINLACVWLGLAFGVAAALAVGALTPPLGRLALPAVVFAVAIIVVSLRGLPLLNNVLAYFLGLIAFFASHLEPSLESLFHLGGASTLGSSAGWLCVKLQQRLAPHS</sequence>
<dbReference type="RefSeq" id="WP_187673792.1">
    <property type="nucleotide sequence ID" value="NZ_CAJFCI010000089.1"/>
</dbReference>
<feature type="transmembrane region" description="Helical" evidence="1">
    <location>
        <begin position="65"/>
        <end position="85"/>
    </location>
</feature>